<dbReference type="Pfam" id="PF05199">
    <property type="entry name" value="GMC_oxred_C"/>
    <property type="match status" value="1"/>
</dbReference>
<proteinExistence type="inferred from homology"/>
<protein>
    <recommendedName>
        <fullName evidence="6">Glucose-methanol-choline oxidoreductase N-terminal domain-containing protein</fullName>
    </recommendedName>
</protein>
<organism evidence="7 8">
    <name type="scientific">Streptomyces niveus</name>
    <name type="common">Streptomyces spheroides</name>
    <dbReference type="NCBI Taxonomy" id="193462"/>
    <lineage>
        <taxon>Bacteria</taxon>
        <taxon>Bacillati</taxon>
        <taxon>Actinomycetota</taxon>
        <taxon>Actinomycetes</taxon>
        <taxon>Kitasatosporales</taxon>
        <taxon>Streptomycetaceae</taxon>
        <taxon>Streptomyces</taxon>
    </lineage>
</organism>
<reference evidence="7 8" key="1">
    <citation type="submission" date="2016-11" db="EMBL/GenBank/DDBJ databases">
        <title>Complete genome sequence of Streptomyces niveus SCSIO 3406.</title>
        <authorList>
            <person name="Zhu Q."/>
            <person name="Cheng W."/>
            <person name="Song Y."/>
            <person name="Li Q."/>
            <person name="Ju J."/>
        </authorList>
    </citation>
    <scope>NUCLEOTIDE SEQUENCE [LARGE SCALE GENOMIC DNA]</scope>
    <source>
        <strain evidence="7 8">SCSIO 3406</strain>
    </source>
</reference>
<dbReference type="Gene3D" id="3.50.50.60">
    <property type="entry name" value="FAD/NAD(P)-binding domain"/>
    <property type="match status" value="1"/>
</dbReference>
<dbReference type="GO" id="GO:0050660">
    <property type="term" value="F:flavin adenine dinucleotide binding"/>
    <property type="evidence" value="ECO:0007669"/>
    <property type="project" value="InterPro"/>
</dbReference>
<evidence type="ECO:0000256" key="3">
    <source>
        <dbReference type="ARBA" id="ARBA00022630"/>
    </source>
</evidence>
<dbReference type="InterPro" id="IPR036188">
    <property type="entry name" value="FAD/NAD-bd_sf"/>
</dbReference>
<accession>A0A1U9QN32</accession>
<keyword evidence="3" id="KW-0285">Flavoprotein</keyword>
<evidence type="ECO:0000256" key="2">
    <source>
        <dbReference type="ARBA" id="ARBA00010790"/>
    </source>
</evidence>
<dbReference type="InterPro" id="IPR000172">
    <property type="entry name" value="GMC_OxRdtase_N"/>
</dbReference>
<dbReference type="GO" id="GO:0016614">
    <property type="term" value="F:oxidoreductase activity, acting on CH-OH group of donors"/>
    <property type="evidence" value="ECO:0007669"/>
    <property type="project" value="InterPro"/>
</dbReference>
<comment type="similarity">
    <text evidence="2">Belongs to the GMC oxidoreductase family.</text>
</comment>
<feature type="binding site" evidence="5">
    <location>
        <position position="87"/>
    </location>
    <ligand>
        <name>FAD</name>
        <dbReference type="ChEBI" id="CHEBI:57692"/>
    </ligand>
</feature>
<dbReference type="PANTHER" id="PTHR11552">
    <property type="entry name" value="GLUCOSE-METHANOL-CHOLINE GMC OXIDOREDUCTASE"/>
    <property type="match status" value="1"/>
</dbReference>
<evidence type="ECO:0000313" key="7">
    <source>
        <dbReference type="EMBL" id="AQU65684.1"/>
    </source>
</evidence>
<evidence type="ECO:0000256" key="1">
    <source>
        <dbReference type="ARBA" id="ARBA00001974"/>
    </source>
</evidence>
<dbReference type="AlphaFoldDB" id="A0A1U9QN32"/>
<dbReference type="SUPFAM" id="SSF54373">
    <property type="entry name" value="FAD-linked reductases, C-terminal domain"/>
    <property type="match status" value="1"/>
</dbReference>
<dbReference type="PANTHER" id="PTHR11552:SF147">
    <property type="entry name" value="CHOLINE DEHYDROGENASE, MITOCHONDRIAL"/>
    <property type="match status" value="1"/>
</dbReference>
<feature type="binding site" evidence="5">
    <location>
        <position position="441"/>
    </location>
    <ligand>
        <name>substrate</name>
    </ligand>
</feature>
<comment type="cofactor">
    <cofactor evidence="1 5">
        <name>FAD</name>
        <dbReference type="ChEBI" id="CHEBI:57692"/>
    </cofactor>
</comment>
<evidence type="ECO:0000256" key="5">
    <source>
        <dbReference type="PIRSR" id="PIRSR000137-2"/>
    </source>
</evidence>
<gene>
    <name evidence="7" type="ORF">BBN63_04935</name>
</gene>
<dbReference type="Pfam" id="PF00732">
    <property type="entry name" value="GMC_oxred_N"/>
    <property type="match status" value="1"/>
</dbReference>
<dbReference type="SUPFAM" id="SSF51905">
    <property type="entry name" value="FAD/NAD(P)-binding domain"/>
    <property type="match status" value="1"/>
</dbReference>
<feature type="domain" description="Glucose-methanol-choline oxidoreductase N-terminal" evidence="6">
    <location>
        <begin position="257"/>
        <end position="271"/>
    </location>
</feature>
<evidence type="ECO:0000313" key="8">
    <source>
        <dbReference type="Proteomes" id="UP000189677"/>
    </source>
</evidence>
<dbReference type="PIRSF" id="PIRSF000137">
    <property type="entry name" value="Alcohol_oxidase"/>
    <property type="match status" value="1"/>
</dbReference>
<dbReference type="EMBL" id="CP018047">
    <property type="protein sequence ID" value="AQU65684.1"/>
    <property type="molecule type" value="Genomic_DNA"/>
</dbReference>
<dbReference type="RefSeq" id="WP_078074208.1">
    <property type="nucleotide sequence ID" value="NZ_CP018047.1"/>
</dbReference>
<feature type="binding site" evidence="5">
    <location>
        <position position="222"/>
    </location>
    <ligand>
        <name>FAD</name>
        <dbReference type="ChEBI" id="CHEBI:57692"/>
    </ligand>
</feature>
<dbReference type="OrthoDB" id="9785276at2"/>
<dbReference type="Proteomes" id="UP000189677">
    <property type="component" value="Chromosome"/>
</dbReference>
<dbReference type="KEGG" id="snw:BBN63_04935"/>
<keyword evidence="8" id="KW-1185">Reference proteome</keyword>
<dbReference type="InterPro" id="IPR012132">
    <property type="entry name" value="GMC_OxRdtase"/>
</dbReference>
<dbReference type="PROSITE" id="PS00624">
    <property type="entry name" value="GMC_OXRED_2"/>
    <property type="match status" value="1"/>
</dbReference>
<evidence type="ECO:0000256" key="4">
    <source>
        <dbReference type="ARBA" id="ARBA00022827"/>
    </source>
</evidence>
<dbReference type="Gene3D" id="3.30.560.10">
    <property type="entry name" value="Glucose Oxidase, domain 3"/>
    <property type="match status" value="1"/>
</dbReference>
<dbReference type="InterPro" id="IPR007867">
    <property type="entry name" value="GMC_OxRtase_C"/>
</dbReference>
<evidence type="ECO:0000259" key="6">
    <source>
        <dbReference type="PROSITE" id="PS00624"/>
    </source>
</evidence>
<sequence length="507" mass="53662">MEQLHDYDYVIVGGGTAGAVLAARLSENSEVRVALLEAGPGDGPAIMADPNPEAAVGLWGSSLDWNYTTTPQSGTENAVHTWPRGRVLGGSSSINGLTHLRGHASSYDAWEKQGAAGWNYREMLPFLMRSEAAEGRDPRFRGQAGPMTIEEPPAATPLAQDLHDAAVGAGFPRCEDGNAPQAEGVFWAERNVAAGRRQSAADAYLLPVLSRPNLTVVTDAQVRRLVMDNGRCGGAEYVRNGESGTVRAEREVVLSAGAIGSPQILMLSGIGPADHLRQLGIPVRADLPGVGTNLHDHPLAWISYGVKKSPVPGPSRQAMLFAGTGPDADPDILMSFTAVALNPRWAGAQEGFSILFGLATPTSRGSVRLRSADPTSHPLIDPAYLSESEDLTRMVAALRMARRIARADALTAWRDDEIFPGREAVTDEECGAYIRRTAGTYFHPVGTCRIGTDDMAVVDTALRVHGVDGLSVADASVMPSIVSANTNAAVLGIAERAAHLATTRAAR</sequence>
<name>A0A1U9QN32_STRNV</name>
<keyword evidence="4 5" id="KW-0274">FAD</keyword>